<evidence type="ECO:0000313" key="3">
    <source>
        <dbReference type="EMBL" id="CAL1168169.1"/>
    </source>
</evidence>
<dbReference type="EMBL" id="CAMXCT010006500">
    <property type="protein sequence ID" value="CAI4014794.1"/>
    <property type="molecule type" value="Genomic_DNA"/>
</dbReference>
<dbReference type="EMBL" id="CAMXCT030006500">
    <property type="protein sequence ID" value="CAL4802106.1"/>
    <property type="molecule type" value="Genomic_DNA"/>
</dbReference>
<reference evidence="2" key="1">
    <citation type="submission" date="2022-10" db="EMBL/GenBank/DDBJ databases">
        <authorList>
            <person name="Chen Y."/>
            <person name="Dougan E. K."/>
            <person name="Chan C."/>
            <person name="Rhodes N."/>
            <person name="Thang M."/>
        </authorList>
    </citation>
    <scope>NUCLEOTIDE SEQUENCE</scope>
</reference>
<dbReference type="Proteomes" id="UP001152797">
    <property type="component" value="Unassembled WGS sequence"/>
</dbReference>
<evidence type="ECO:0000313" key="4">
    <source>
        <dbReference type="EMBL" id="CAL4802106.1"/>
    </source>
</evidence>
<name>A0A9P1DSP1_9DINO</name>
<organism evidence="2">
    <name type="scientific">Cladocopium goreaui</name>
    <dbReference type="NCBI Taxonomy" id="2562237"/>
    <lineage>
        <taxon>Eukaryota</taxon>
        <taxon>Sar</taxon>
        <taxon>Alveolata</taxon>
        <taxon>Dinophyceae</taxon>
        <taxon>Suessiales</taxon>
        <taxon>Symbiodiniaceae</taxon>
        <taxon>Cladocopium</taxon>
    </lineage>
</organism>
<evidence type="ECO:0000313" key="5">
    <source>
        <dbReference type="Proteomes" id="UP001152797"/>
    </source>
</evidence>
<feature type="coiled-coil region" evidence="1">
    <location>
        <begin position="204"/>
        <end position="238"/>
    </location>
</feature>
<reference evidence="3" key="2">
    <citation type="submission" date="2024-04" db="EMBL/GenBank/DDBJ databases">
        <authorList>
            <person name="Chen Y."/>
            <person name="Shah S."/>
            <person name="Dougan E. K."/>
            <person name="Thang M."/>
            <person name="Chan C."/>
        </authorList>
    </citation>
    <scope>NUCLEOTIDE SEQUENCE [LARGE SCALE GENOMIC DNA]</scope>
</reference>
<accession>A0A9P1DSP1</accession>
<dbReference type="EMBL" id="CAMXCT020006500">
    <property type="protein sequence ID" value="CAL1168169.1"/>
    <property type="molecule type" value="Genomic_DNA"/>
</dbReference>
<comment type="caution">
    <text evidence="2">The sequence shown here is derived from an EMBL/GenBank/DDBJ whole genome shotgun (WGS) entry which is preliminary data.</text>
</comment>
<keyword evidence="1" id="KW-0175">Coiled coil</keyword>
<proteinExistence type="predicted"/>
<evidence type="ECO:0000313" key="2">
    <source>
        <dbReference type="EMBL" id="CAI4014794.1"/>
    </source>
</evidence>
<dbReference type="AlphaFoldDB" id="A0A9P1DSP1"/>
<dbReference type="OrthoDB" id="406468at2759"/>
<evidence type="ECO:0000256" key="1">
    <source>
        <dbReference type="SAM" id="Coils"/>
    </source>
</evidence>
<gene>
    <name evidence="2" type="ORF">C1SCF055_LOCUS39666</name>
</gene>
<protein>
    <submittedName>
        <fullName evidence="4">TIR domain-containing protein</fullName>
    </submittedName>
</protein>
<keyword evidence="5" id="KW-1185">Reference proteome</keyword>
<sequence length="287" mass="32535">MPQMADVFLSPVMQKVERLIFSTNKAALAGYAQNFRGQSEVQVKLFHYSEQDGLDTDALEAQVLSASEATVLLLATAASSYLWFDPEHYPRNVELCTILKKFPEIRVNFIVCPTTNSARDGWQQHQSDLQSVFGDFLPESGKVDLWTDFDPEQDPEQEQIQSLICRAQHKQSLQCQDVHQEPRGGWLWKPVGGFVLLLVVGFGVRQLMRKLSSLSSQLQGLQNETRDLRNRIQLLEAEVVHLRDGQSLQWWEWLQGICSTVASEVASSLSLPLVASFDIDQLTHLRH</sequence>